<organism evidence="3 4">
    <name type="scientific">Mesoterricola silvestris</name>
    <dbReference type="NCBI Taxonomy" id="2927979"/>
    <lineage>
        <taxon>Bacteria</taxon>
        <taxon>Pseudomonadati</taxon>
        <taxon>Acidobacteriota</taxon>
        <taxon>Holophagae</taxon>
        <taxon>Holophagales</taxon>
        <taxon>Holophagaceae</taxon>
        <taxon>Mesoterricola</taxon>
    </lineage>
</organism>
<feature type="compositionally biased region" description="Low complexity" evidence="1">
    <location>
        <begin position="39"/>
        <end position="58"/>
    </location>
</feature>
<keyword evidence="4" id="KW-1185">Reference proteome</keyword>
<evidence type="ECO:0000313" key="3">
    <source>
        <dbReference type="EMBL" id="BDU72118.1"/>
    </source>
</evidence>
<gene>
    <name evidence="3" type="ORF">METEAL_12920</name>
</gene>
<dbReference type="RefSeq" id="WP_316415026.1">
    <property type="nucleotide sequence ID" value="NZ_AP027080.1"/>
</dbReference>
<feature type="signal peptide" evidence="2">
    <location>
        <begin position="1"/>
        <end position="23"/>
    </location>
</feature>
<dbReference type="InterPro" id="IPR032675">
    <property type="entry name" value="LRR_dom_sf"/>
</dbReference>
<evidence type="ECO:0000313" key="4">
    <source>
        <dbReference type="Proteomes" id="UP001238179"/>
    </source>
</evidence>
<evidence type="ECO:0000256" key="1">
    <source>
        <dbReference type="SAM" id="MobiDB-lite"/>
    </source>
</evidence>
<sequence>MRLSTTSWALALLLLSGGVAAVAHPGPTKKVRTSPGPSPATSTALALSPSASSSSSSPRPLLGRMPLDLANHCATFLDERDIARLMQASRADLARVLGKSGMRMLSRRHSLAPTRVDFGEEGARRSSYAGHRHLELWGMDERIHTWLADNREAEIVDLKHAPGNVYSIKDLLMLGRFPRLTRLTVNVDIDEFETKYPAAAPEGPATAPLAALTSLTLDSDEHYIDCSDLDLAPLLAGCRLRHLDLGGCALGVEGSGSFAQNLYKVLPAHGASLRSLVVNIEGIHEDEEGLNLAAALGDLPGLRHLAFVDSNIAHTLNPEVRAALGASLSRMTALESLDCFGMVEASDPERGCGIFKNLPPSLKRLHEVFEIDERGPEGNLIPAAPFLRALDRLPALEELSFRSPLDLGVTRALVDALLEKPSFRCLKIRFEAEEDGQEEAIRASLGLLAETFEKAGKRLEFSNIEG</sequence>
<dbReference type="EMBL" id="AP027080">
    <property type="protein sequence ID" value="BDU72118.1"/>
    <property type="molecule type" value="Genomic_DNA"/>
</dbReference>
<accession>A0AA48GXE9</accession>
<feature type="chain" id="PRO_5041419521" evidence="2">
    <location>
        <begin position="24"/>
        <end position="466"/>
    </location>
</feature>
<dbReference type="Gene3D" id="3.80.10.10">
    <property type="entry name" value="Ribonuclease Inhibitor"/>
    <property type="match status" value="1"/>
</dbReference>
<name>A0AA48GXE9_9BACT</name>
<dbReference type="SUPFAM" id="SSF52047">
    <property type="entry name" value="RNI-like"/>
    <property type="match status" value="1"/>
</dbReference>
<dbReference type="AlphaFoldDB" id="A0AA48GXE9"/>
<reference evidence="4" key="1">
    <citation type="journal article" date="2023" name="Int. J. Syst. Evol. Microbiol.">
        <title>Mesoterricola silvestris gen. nov., sp. nov., Mesoterricola sediminis sp. nov., Geothrix oryzae sp. nov., Geothrix edaphica sp. nov., Geothrix rubra sp. nov., and Geothrix limicola sp. nov., six novel members of Acidobacteriota isolated from soils.</title>
        <authorList>
            <person name="Itoh H."/>
            <person name="Sugisawa Y."/>
            <person name="Mise K."/>
            <person name="Xu Z."/>
            <person name="Kuniyasu M."/>
            <person name="Ushijima N."/>
            <person name="Kawano K."/>
            <person name="Kobayashi E."/>
            <person name="Shiratori Y."/>
            <person name="Masuda Y."/>
            <person name="Senoo K."/>
        </authorList>
    </citation>
    <scope>NUCLEOTIDE SEQUENCE [LARGE SCALE GENOMIC DNA]</scope>
    <source>
        <strain evidence="4">W79</strain>
    </source>
</reference>
<keyword evidence="2" id="KW-0732">Signal</keyword>
<protein>
    <submittedName>
        <fullName evidence="3">Uncharacterized protein</fullName>
    </submittedName>
</protein>
<proteinExistence type="predicted"/>
<feature type="region of interest" description="Disordered" evidence="1">
    <location>
        <begin position="26"/>
        <end position="60"/>
    </location>
</feature>
<evidence type="ECO:0000256" key="2">
    <source>
        <dbReference type="SAM" id="SignalP"/>
    </source>
</evidence>
<dbReference type="KEGG" id="msil:METEAL_12920"/>
<dbReference type="Proteomes" id="UP001238179">
    <property type="component" value="Chromosome"/>
</dbReference>